<accession>A0ABW2QMF9</accession>
<evidence type="ECO:0000313" key="3">
    <source>
        <dbReference type="Proteomes" id="UP001596501"/>
    </source>
</evidence>
<dbReference type="RefSeq" id="WP_382224027.1">
    <property type="nucleotide sequence ID" value="NZ_JBHTCA010000009.1"/>
</dbReference>
<protein>
    <submittedName>
        <fullName evidence="2">M61 family metallopeptidase</fullName>
    </submittedName>
</protein>
<dbReference type="InterPro" id="IPR007963">
    <property type="entry name" value="Peptidase_M61_catalytic"/>
</dbReference>
<dbReference type="InterPro" id="IPR001478">
    <property type="entry name" value="PDZ"/>
</dbReference>
<dbReference type="InterPro" id="IPR036034">
    <property type="entry name" value="PDZ_sf"/>
</dbReference>
<evidence type="ECO:0000259" key="1">
    <source>
        <dbReference type="PROSITE" id="PS50106"/>
    </source>
</evidence>
<feature type="domain" description="PDZ" evidence="1">
    <location>
        <begin position="482"/>
        <end position="535"/>
    </location>
</feature>
<gene>
    <name evidence="2" type="ORF">ACFQPB_13260</name>
</gene>
<comment type="caution">
    <text evidence="2">The sequence shown here is derived from an EMBL/GenBank/DDBJ whole genome shotgun (WGS) entry which is preliminary data.</text>
</comment>
<dbReference type="InterPro" id="IPR024191">
    <property type="entry name" value="Peptidase_M61"/>
</dbReference>
<dbReference type="Pfam" id="PF17899">
    <property type="entry name" value="Peptidase_M61_N"/>
    <property type="match status" value="1"/>
</dbReference>
<dbReference type="PIRSF" id="PIRSF016493">
    <property type="entry name" value="Glycyl_aminpptds"/>
    <property type="match status" value="1"/>
</dbReference>
<dbReference type="InterPro" id="IPR027268">
    <property type="entry name" value="Peptidase_M4/M1_CTD_sf"/>
</dbReference>
<dbReference type="Gene3D" id="1.10.390.10">
    <property type="entry name" value="Neutral Protease Domain 2"/>
    <property type="match status" value="1"/>
</dbReference>
<organism evidence="2 3">
    <name type="scientific">Hydrogenophaga atypica</name>
    <dbReference type="NCBI Taxonomy" id="249409"/>
    <lineage>
        <taxon>Bacteria</taxon>
        <taxon>Pseudomonadati</taxon>
        <taxon>Pseudomonadota</taxon>
        <taxon>Betaproteobacteria</taxon>
        <taxon>Burkholderiales</taxon>
        <taxon>Comamonadaceae</taxon>
        <taxon>Hydrogenophaga</taxon>
    </lineage>
</organism>
<dbReference type="Pfam" id="PF05299">
    <property type="entry name" value="Peptidase_M61"/>
    <property type="match status" value="1"/>
</dbReference>
<dbReference type="SUPFAM" id="SSF50156">
    <property type="entry name" value="PDZ domain-like"/>
    <property type="match status" value="1"/>
</dbReference>
<dbReference type="Proteomes" id="UP001596501">
    <property type="component" value="Unassembled WGS sequence"/>
</dbReference>
<proteinExistence type="predicted"/>
<keyword evidence="3" id="KW-1185">Reference proteome</keyword>
<dbReference type="PROSITE" id="PS50106">
    <property type="entry name" value="PDZ"/>
    <property type="match status" value="1"/>
</dbReference>
<sequence>MPTTAPTPTASGPHYRVEVLDPHSHRFAVRLTIHRPSAKQRVALPVWIPGSYLVREFSQHLLNVRAEQAGQSVPLRQLDKNTWVANSSPEAPLVLRTEFYAFDPSVRTAWLDASRGFFNPTSLCLRALGQEDLPHTLELAENTHTQGWQVATSLPPLKTKRSGFGSYRACGYDELADSPVELGRFWSGSFKVRGVPHRFVVSGAGAWLDGERLLRDTQRIVETQIAFWHGTKDKPAFDRYVFMLYATDDGYGGLEHRHSTALIAKRADLPRLPGPDATPGATEPALKATDGYTQLLGLISHEYFHTWNVKRLRPAEFKRYDYDRENHTELLWFFEGFTSYYDDLLLRRAGLITPAVYLQLLTKTANQVLQTPGRAVQSVAQASFEAWTKYYRVQENTPNATVSYYTKGALVAACLDLTLRAEGHSTLDDVMRALWQRCAGGPMKESDLLAVLRQLGRRDLGADIAAWVHGTGELPLADQLRALGLQATEEPAALAQRLGLRVTEGSGGIAIKTVLHGSVAAEAGLAAGDEWLGIELSPLNEGGDPESWRVHKLDEVAMYLGPRRHLTTLVARDKRLLRLALAWPAPATSLKIALPTAPADGAPWKTWLG</sequence>
<dbReference type="Gene3D" id="2.60.40.3650">
    <property type="match status" value="1"/>
</dbReference>
<dbReference type="SUPFAM" id="SSF55486">
    <property type="entry name" value="Metalloproteases ('zincins'), catalytic domain"/>
    <property type="match status" value="1"/>
</dbReference>
<evidence type="ECO:0000313" key="2">
    <source>
        <dbReference type="EMBL" id="MFC7409832.1"/>
    </source>
</evidence>
<name>A0ABW2QMF9_9BURK</name>
<dbReference type="EMBL" id="JBHTCA010000009">
    <property type="protein sequence ID" value="MFC7409832.1"/>
    <property type="molecule type" value="Genomic_DNA"/>
</dbReference>
<dbReference type="InterPro" id="IPR040756">
    <property type="entry name" value="Peptidase_M61_N"/>
</dbReference>
<dbReference type="Gene3D" id="2.30.42.10">
    <property type="match status" value="1"/>
</dbReference>
<reference evidence="3" key="1">
    <citation type="journal article" date="2019" name="Int. J. Syst. Evol. Microbiol.">
        <title>The Global Catalogue of Microorganisms (GCM) 10K type strain sequencing project: providing services to taxonomists for standard genome sequencing and annotation.</title>
        <authorList>
            <consortium name="The Broad Institute Genomics Platform"/>
            <consortium name="The Broad Institute Genome Sequencing Center for Infectious Disease"/>
            <person name="Wu L."/>
            <person name="Ma J."/>
        </authorList>
    </citation>
    <scope>NUCLEOTIDE SEQUENCE [LARGE SCALE GENOMIC DNA]</scope>
    <source>
        <strain evidence="3">CGMCC 1.12371</strain>
    </source>
</reference>